<dbReference type="InterPro" id="IPR051048">
    <property type="entry name" value="Peptidase_S8/S53_subtilisin"/>
</dbReference>
<dbReference type="PROSITE" id="PS00138">
    <property type="entry name" value="SUBTILASE_SER"/>
    <property type="match status" value="1"/>
</dbReference>
<dbReference type="GO" id="GO:0004252">
    <property type="term" value="F:serine-type endopeptidase activity"/>
    <property type="evidence" value="ECO:0007669"/>
    <property type="project" value="UniProtKB-UniRule"/>
</dbReference>
<dbReference type="Gene3D" id="3.40.50.200">
    <property type="entry name" value="Peptidase S8/S53 domain"/>
    <property type="match status" value="1"/>
</dbReference>
<dbReference type="EMBL" id="PVTI01000008">
    <property type="protein sequence ID" value="PRY60110.1"/>
    <property type="molecule type" value="Genomic_DNA"/>
</dbReference>
<dbReference type="AlphaFoldDB" id="A0A2T0UQB2"/>
<dbReference type="PROSITE" id="PS00137">
    <property type="entry name" value="SUBTILASE_HIS"/>
    <property type="match status" value="1"/>
</dbReference>
<evidence type="ECO:0000313" key="10">
    <source>
        <dbReference type="EMBL" id="PRY60110.1"/>
    </source>
</evidence>
<feature type="active site" description="Charge relay system" evidence="5 6">
    <location>
        <position position="206"/>
    </location>
</feature>
<evidence type="ECO:0000313" key="11">
    <source>
        <dbReference type="Proteomes" id="UP000237822"/>
    </source>
</evidence>
<evidence type="ECO:0000259" key="9">
    <source>
        <dbReference type="Pfam" id="PF00082"/>
    </source>
</evidence>
<evidence type="ECO:0000256" key="3">
    <source>
        <dbReference type="ARBA" id="ARBA00022801"/>
    </source>
</evidence>
<keyword evidence="11" id="KW-1185">Reference proteome</keyword>
<keyword evidence="3 6" id="KW-0378">Hydrolase</keyword>
<dbReference type="InterPro" id="IPR000209">
    <property type="entry name" value="Peptidase_S8/S53_dom"/>
</dbReference>
<dbReference type="PANTHER" id="PTHR43399:SF4">
    <property type="entry name" value="CELL WALL-ASSOCIATED PROTEASE"/>
    <property type="match status" value="1"/>
</dbReference>
<dbReference type="Pfam" id="PF00082">
    <property type="entry name" value="Peptidase_S8"/>
    <property type="match status" value="1"/>
</dbReference>
<evidence type="ECO:0000256" key="4">
    <source>
        <dbReference type="ARBA" id="ARBA00022825"/>
    </source>
</evidence>
<accession>A0A2T0UQB2</accession>
<organism evidence="10 11">
    <name type="scientific">Knoellia remsis</name>
    <dbReference type="NCBI Taxonomy" id="407159"/>
    <lineage>
        <taxon>Bacteria</taxon>
        <taxon>Bacillati</taxon>
        <taxon>Actinomycetota</taxon>
        <taxon>Actinomycetes</taxon>
        <taxon>Micrococcales</taxon>
        <taxon>Intrasporangiaceae</taxon>
        <taxon>Knoellia</taxon>
    </lineage>
</organism>
<reference evidence="10 11" key="1">
    <citation type="submission" date="2018-03" db="EMBL/GenBank/DDBJ databases">
        <title>Genomic Encyclopedia of Archaeal and Bacterial Type Strains, Phase II (KMG-II): from individual species to whole genera.</title>
        <authorList>
            <person name="Goeker M."/>
        </authorList>
    </citation>
    <scope>NUCLEOTIDE SEQUENCE [LARGE SCALE GENOMIC DNA]</scope>
    <source>
        <strain evidence="10 11">ATCC BAA-1496</strain>
    </source>
</reference>
<dbReference type="PRINTS" id="PR00723">
    <property type="entry name" value="SUBTILISIN"/>
</dbReference>
<comment type="caution">
    <text evidence="10">The sequence shown here is derived from an EMBL/GenBank/DDBJ whole genome shotgun (WGS) entry which is preliminary data.</text>
</comment>
<keyword evidence="8" id="KW-0732">Signal</keyword>
<dbReference type="InterPro" id="IPR023828">
    <property type="entry name" value="Peptidase_S8_Ser-AS"/>
</dbReference>
<keyword evidence="2 6" id="KW-0645">Protease</keyword>
<dbReference type="GO" id="GO:0006508">
    <property type="term" value="P:proteolysis"/>
    <property type="evidence" value="ECO:0007669"/>
    <property type="project" value="UniProtKB-KW"/>
</dbReference>
<proteinExistence type="inferred from homology"/>
<dbReference type="RefSeq" id="WP_218279212.1">
    <property type="nucleotide sequence ID" value="NZ_PVTI01000008.1"/>
</dbReference>
<comment type="similarity">
    <text evidence="1 6 7">Belongs to the peptidase S8 family.</text>
</comment>
<feature type="domain" description="Peptidase S8/S53" evidence="9">
    <location>
        <begin position="156"/>
        <end position="453"/>
    </location>
</feature>
<protein>
    <submittedName>
        <fullName evidence="10">Subtilase family protein</fullName>
    </submittedName>
</protein>
<sequence>MRTTFMKKAGVLGAALGCAVAASAVAVPATAAPTEGPTSFVVVQGRTGTDKAVAAIDAAGGTVVQEWPQIGVVIATANDDTFDDEARTEPGIVAAGPTRNMRAYQPTAGITPDGVVQGLGPGTSGGDDTKEPLNANQWDMRQIGADKAHLITDGNRDITVGVLDSGIEADHPDLAPNVDASQSVSCVDRGVPNTDPKAWQPTNSMHGTHVAGSIGAARNGVGIVGVAPNVKLASVKVVDDDGYIYPEYAICGFVWAADKGMEVTNNSYFIDPYYLWCKANRDEQATILAVQRALKYSEKKDVVNVAAAGNSGWDLSKPITDTGSPNNLPEGETPVVRETDQRCYDMPTEIGNTVTVSSVGPTAVKSFYSNYGRNVIDVAAPGGDSRVPADTPDKNGRILSTVLDGKWGYAQGTSMASPHAAGVVALIRGTDTSLNAKQAISTLKREADQLPCPAFYDADKDGVNDATCEGKKTGSGYYGAGLVDALEAVTP</sequence>
<feature type="active site" description="Charge relay system" evidence="5 6">
    <location>
        <position position="414"/>
    </location>
</feature>
<dbReference type="InterPro" id="IPR015500">
    <property type="entry name" value="Peptidase_S8_subtilisin-rel"/>
</dbReference>
<name>A0A2T0UQB2_9MICO</name>
<feature type="chain" id="PRO_5015660477" evidence="8">
    <location>
        <begin position="32"/>
        <end position="491"/>
    </location>
</feature>
<dbReference type="PROSITE" id="PS00136">
    <property type="entry name" value="SUBTILASE_ASP"/>
    <property type="match status" value="1"/>
</dbReference>
<feature type="signal peptide" evidence="8">
    <location>
        <begin position="1"/>
        <end position="31"/>
    </location>
</feature>
<dbReference type="SUPFAM" id="SSF52743">
    <property type="entry name" value="Subtilisin-like"/>
    <property type="match status" value="1"/>
</dbReference>
<keyword evidence="4 6" id="KW-0720">Serine protease</keyword>
<evidence type="ECO:0000256" key="8">
    <source>
        <dbReference type="SAM" id="SignalP"/>
    </source>
</evidence>
<dbReference type="Proteomes" id="UP000237822">
    <property type="component" value="Unassembled WGS sequence"/>
</dbReference>
<evidence type="ECO:0000256" key="6">
    <source>
        <dbReference type="PROSITE-ProRule" id="PRU01240"/>
    </source>
</evidence>
<dbReference type="PANTHER" id="PTHR43399">
    <property type="entry name" value="SUBTILISIN-RELATED"/>
    <property type="match status" value="1"/>
</dbReference>
<evidence type="ECO:0000256" key="5">
    <source>
        <dbReference type="PIRSR" id="PIRSR615500-1"/>
    </source>
</evidence>
<evidence type="ECO:0000256" key="7">
    <source>
        <dbReference type="RuleBase" id="RU003355"/>
    </source>
</evidence>
<evidence type="ECO:0000256" key="2">
    <source>
        <dbReference type="ARBA" id="ARBA00022670"/>
    </source>
</evidence>
<dbReference type="InterPro" id="IPR023827">
    <property type="entry name" value="Peptidase_S8_Asp-AS"/>
</dbReference>
<evidence type="ECO:0000256" key="1">
    <source>
        <dbReference type="ARBA" id="ARBA00011073"/>
    </source>
</evidence>
<dbReference type="InterPro" id="IPR022398">
    <property type="entry name" value="Peptidase_S8_His-AS"/>
</dbReference>
<gene>
    <name evidence="10" type="ORF">BCF74_10856</name>
</gene>
<dbReference type="PROSITE" id="PS51892">
    <property type="entry name" value="SUBTILASE"/>
    <property type="match status" value="1"/>
</dbReference>
<feature type="active site" description="Charge relay system" evidence="5 6">
    <location>
        <position position="164"/>
    </location>
</feature>
<dbReference type="InterPro" id="IPR036852">
    <property type="entry name" value="Peptidase_S8/S53_dom_sf"/>
</dbReference>